<dbReference type="EMBL" id="KQ423130">
    <property type="protein sequence ID" value="KOF73528.1"/>
    <property type="molecule type" value="Genomic_DNA"/>
</dbReference>
<organism evidence="1">
    <name type="scientific">Octopus bimaculoides</name>
    <name type="common">California two-spotted octopus</name>
    <dbReference type="NCBI Taxonomy" id="37653"/>
    <lineage>
        <taxon>Eukaryota</taxon>
        <taxon>Metazoa</taxon>
        <taxon>Spiralia</taxon>
        <taxon>Lophotrochozoa</taxon>
        <taxon>Mollusca</taxon>
        <taxon>Cephalopoda</taxon>
        <taxon>Coleoidea</taxon>
        <taxon>Octopodiformes</taxon>
        <taxon>Octopoda</taxon>
        <taxon>Incirrata</taxon>
        <taxon>Octopodidae</taxon>
        <taxon>Octopus</taxon>
    </lineage>
</organism>
<proteinExistence type="predicted"/>
<protein>
    <submittedName>
        <fullName evidence="1">Uncharacterized protein</fullName>
    </submittedName>
</protein>
<name>A0A0L8G9D8_OCTBM</name>
<accession>A0A0L8G9D8</accession>
<reference evidence="1" key="1">
    <citation type="submission" date="2015-07" db="EMBL/GenBank/DDBJ databases">
        <title>MeaNS - Measles Nucleotide Surveillance Program.</title>
        <authorList>
            <person name="Tran T."/>
            <person name="Druce J."/>
        </authorList>
    </citation>
    <scope>NUCLEOTIDE SEQUENCE</scope>
    <source>
        <strain evidence="1">UCB-OBI-ISO-001</strain>
        <tissue evidence="1">Gonad</tissue>
    </source>
</reference>
<sequence length="72" mass="8555">MIIDNSCIEIVNINLYFFCNSNHHCCMTEKIYEFGQRDYPRTYHRSTLLMVSIAFDRKKNLNSSHCCSLHFS</sequence>
<gene>
    <name evidence="1" type="ORF">OCBIM_22037768mg</name>
</gene>
<evidence type="ECO:0000313" key="1">
    <source>
        <dbReference type="EMBL" id="KOF73528.1"/>
    </source>
</evidence>
<dbReference type="AlphaFoldDB" id="A0A0L8G9D8"/>